<reference evidence="3 4" key="1">
    <citation type="submission" date="2017-03" db="EMBL/GenBank/DDBJ databases">
        <authorList>
            <person name="Afonso C.L."/>
            <person name="Miller P.J."/>
            <person name="Scott M.A."/>
            <person name="Spackman E."/>
            <person name="Goraichik I."/>
            <person name="Dimitrov K.M."/>
            <person name="Suarez D.L."/>
            <person name="Swayne D.E."/>
        </authorList>
    </citation>
    <scope>NUCLEOTIDE SEQUENCE [LARGE SCALE GENOMIC DNA]</scope>
    <source>
        <strain evidence="3 4">CECT 7745</strain>
    </source>
</reference>
<dbReference type="Gene3D" id="3.40.140.80">
    <property type="match status" value="1"/>
</dbReference>
<evidence type="ECO:0008006" key="5">
    <source>
        <dbReference type="Google" id="ProtNLM"/>
    </source>
</evidence>
<dbReference type="InterPro" id="IPR053174">
    <property type="entry name" value="LpxI"/>
</dbReference>
<dbReference type="OrthoDB" id="9789836at2"/>
<dbReference type="EMBL" id="FWXB01000004">
    <property type="protein sequence ID" value="SMC11592.1"/>
    <property type="molecule type" value="Genomic_DNA"/>
</dbReference>
<gene>
    <name evidence="3" type="ORF">ROA7745_01407</name>
</gene>
<dbReference type="Proteomes" id="UP000193224">
    <property type="component" value="Unassembled WGS sequence"/>
</dbReference>
<proteinExistence type="predicted"/>
<dbReference type="AlphaFoldDB" id="A0A1X7BPP1"/>
<name>A0A1X7BPP1_9RHOB</name>
<keyword evidence="4" id="KW-1185">Reference proteome</keyword>
<dbReference type="InterPro" id="IPR041255">
    <property type="entry name" value="LpxI_N"/>
</dbReference>
<dbReference type="PANTHER" id="PTHR39962">
    <property type="entry name" value="BLL4848 PROTEIN"/>
    <property type="match status" value="1"/>
</dbReference>
<evidence type="ECO:0000259" key="2">
    <source>
        <dbReference type="Pfam" id="PF17930"/>
    </source>
</evidence>
<dbReference type="Pfam" id="PF06230">
    <property type="entry name" value="LpxI_C"/>
    <property type="match status" value="1"/>
</dbReference>
<accession>A0A1X7BPP1</accession>
<dbReference type="Gene3D" id="3.40.50.20">
    <property type="match status" value="1"/>
</dbReference>
<evidence type="ECO:0000313" key="4">
    <source>
        <dbReference type="Proteomes" id="UP000193224"/>
    </source>
</evidence>
<feature type="domain" description="LpxI N-terminal" evidence="2">
    <location>
        <begin position="4"/>
        <end position="127"/>
    </location>
</feature>
<dbReference type="Pfam" id="PF17930">
    <property type="entry name" value="LpxI_N"/>
    <property type="match status" value="1"/>
</dbReference>
<evidence type="ECO:0000313" key="3">
    <source>
        <dbReference type="EMBL" id="SMC11592.1"/>
    </source>
</evidence>
<dbReference type="InterPro" id="IPR010415">
    <property type="entry name" value="LpxI_C"/>
</dbReference>
<protein>
    <recommendedName>
        <fullName evidence="5">DUF1009 domain-containing protein</fullName>
    </recommendedName>
</protein>
<sequence>MAGRLAILACDGVLPVAIAQAYPEALKITLTGVPHLLGADTEEFPIEHLGGIFARLQEAQVDRLVFAGSLSRPAMDPGKFDAAMTAAAPRLLAAMQGGDDTLLTQVIELFEENDVSVVGAHELLPTLTAEDGLQVGPAPSVDDRADVARARGILDALSPLDVGQGCAVAGGQCLGIETVQGTDALLRYVAETPAKFRRGRKGVYVKAAKKGQDLRIDMPAIGPETIVSVARAGLVGMMIEARRVMILEREKTLQAVEENGIFLTAQAF</sequence>
<dbReference type="InterPro" id="IPR043167">
    <property type="entry name" value="LpxI_C_sf"/>
</dbReference>
<dbReference type="PANTHER" id="PTHR39962:SF1">
    <property type="entry name" value="LPXI FAMILY PROTEIN"/>
    <property type="match status" value="1"/>
</dbReference>
<evidence type="ECO:0000259" key="1">
    <source>
        <dbReference type="Pfam" id="PF06230"/>
    </source>
</evidence>
<feature type="domain" description="LpxI C-terminal" evidence="1">
    <location>
        <begin position="132"/>
        <end position="263"/>
    </location>
</feature>
<organism evidence="3 4">
    <name type="scientific">Roseovarius aestuarii</name>
    <dbReference type="NCBI Taxonomy" id="475083"/>
    <lineage>
        <taxon>Bacteria</taxon>
        <taxon>Pseudomonadati</taxon>
        <taxon>Pseudomonadota</taxon>
        <taxon>Alphaproteobacteria</taxon>
        <taxon>Rhodobacterales</taxon>
        <taxon>Roseobacteraceae</taxon>
        <taxon>Roseovarius</taxon>
    </lineage>
</organism>
<dbReference type="RefSeq" id="WP_085799565.1">
    <property type="nucleotide sequence ID" value="NZ_FWXB01000004.1"/>
</dbReference>